<evidence type="ECO:0000313" key="2">
    <source>
        <dbReference type="EMBL" id="PMD19407.1"/>
    </source>
</evidence>
<keyword evidence="2" id="KW-0378">Hydrolase</keyword>
<dbReference type="PANTHER" id="PTHR43135:SF3">
    <property type="entry name" value="ALPHA-D-RIBOSE 1-METHYLPHOSPHONATE 5-TRIPHOSPHATE DIPHOSPHATASE"/>
    <property type="match status" value="1"/>
</dbReference>
<organism evidence="2 3">
    <name type="scientific">Hyaloscypha hepaticicola</name>
    <dbReference type="NCBI Taxonomy" id="2082293"/>
    <lineage>
        <taxon>Eukaryota</taxon>
        <taxon>Fungi</taxon>
        <taxon>Dikarya</taxon>
        <taxon>Ascomycota</taxon>
        <taxon>Pezizomycotina</taxon>
        <taxon>Leotiomycetes</taxon>
        <taxon>Helotiales</taxon>
        <taxon>Hyaloscyphaceae</taxon>
        <taxon>Hyaloscypha</taxon>
    </lineage>
</organism>
<dbReference type="STRING" id="1745343.A0A2J6PZD5"/>
<dbReference type="SUPFAM" id="SSF51338">
    <property type="entry name" value="Composite domain of metallo-dependent hydrolases"/>
    <property type="match status" value="1"/>
</dbReference>
<dbReference type="InterPro" id="IPR006680">
    <property type="entry name" value="Amidohydro-rel"/>
</dbReference>
<dbReference type="InterPro" id="IPR011059">
    <property type="entry name" value="Metal-dep_hydrolase_composite"/>
</dbReference>
<reference evidence="2 3" key="1">
    <citation type="submission" date="2016-05" db="EMBL/GenBank/DDBJ databases">
        <title>A degradative enzymes factory behind the ericoid mycorrhizal symbiosis.</title>
        <authorList>
            <consortium name="DOE Joint Genome Institute"/>
            <person name="Martino E."/>
            <person name="Morin E."/>
            <person name="Grelet G."/>
            <person name="Kuo A."/>
            <person name="Kohler A."/>
            <person name="Daghino S."/>
            <person name="Barry K."/>
            <person name="Choi C."/>
            <person name="Cichocki N."/>
            <person name="Clum A."/>
            <person name="Copeland A."/>
            <person name="Hainaut M."/>
            <person name="Haridas S."/>
            <person name="Labutti K."/>
            <person name="Lindquist E."/>
            <person name="Lipzen A."/>
            <person name="Khouja H.-R."/>
            <person name="Murat C."/>
            <person name="Ohm R."/>
            <person name="Olson A."/>
            <person name="Spatafora J."/>
            <person name="Veneault-Fourrey C."/>
            <person name="Henrissat B."/>
            <person name="Grigoriev I."/>
            <person name="Martin F."/>
            <person name="Perotto S."/>
        </authorList>
    </citation>
    <scope>NUCLEOTIDE SEQUENCE [LARGE SCALE GENOMIC DNA]</scope>
    <source>
        <strain evidence="2 3">UAMH 7357</strain>
    </source>
</reference>
<evidence type="ECO:0000259" key="1">
    <source>
        <dbReference type="Pfam" id="PF01979"/>
    </source>
</evidence>
<keyword evidence="3" id="KW-1185">Reference proteome</keyword>
<dbReference type="PANTHER" id="PTHR43135">
    <property type="entry name" value="ALPHA-D-RIBOSE 1-METHYLPHOSPHONATE 5-TRIPHOSPHATE DIPHOSPHATASE"/>
    <property type="match status" value="1"/>
</dbReference>
<evidence type="ECO:0000313" key="3">
    <source>
        <dbReference type="Proteomes" id="UP000235672"/>
    </source>
</evidence>
<dbReference type="SUPFAM" id="SSF51556">
    <property type="entry name" value="Metallo-dependent hydrolases"/>
    <property type="match status" value="1"/>
</dbReference>
<dbReference type="GO" id="GO:0016810">
    <property type="term" value="F:hydrolase activity, acting on carbon-nitrogen (but not peptide) bonds"/>
    <property type="evidence" value="ECO:0007669"/>
    <property type="project" value="InterPro"/>
</dbReference>
<dbReference type="InterPro" id="IPR032466">
    <property type="entry name" value="Metal_Hydrolase"/>
</dbReference>
<dbReference type="OrthoDB" id="194468at2759"/>
<dbReference type="Gene3D" id="2.30.40.10">
    <property type="entry name" value="Urease, subunit C, domain 1"/>
    <property type="match status" value="1"/>
</dbReference>
<name>A0A2J6PZD5_9HELO</name>
<dbReference type="Pfam" id="PF01979">
    <property type="entry name" value="Amidohydro_1"/>
    <property type="match status" value="1"/>
</dbReference>
<dbReference type="AlphaFoldDB" id="A0A2J6PZD5"/>
<sequence>MAKTAIINALVFDGHTVHQHVKVTIENGLISSIADSADTNNAKIIDGTGQTLLPGLIDCHVHLDHDVEKTARLLLQIARAGVTTALEMGHFPGAVRESLRNRPGIADVRFAGNFATSTGSRHSQFPFITQASIVDDVGAATRFVQDRVSEGVDYIKIVADVPGPSQEIVNALAIEAKKHGKLSVAHAARNIAFAMAQEGKVDVVTHVPLDVPLDENAARLMKDEGRVSVPTLVMEETMANAKIIPHLKYSAAKDSVTQLHKAGVLILAGTDANQSPMAGVKHGEALHRELELLVDAGLSNGEVLRAATSLPADWFRLGDRGVIAVGKRADLVLVEGNPVDDITATKRVKKVWIAGEEVMLE</sequence>
<protein>
    <submittedName>
        <fullName evidence="2">Hydrolase</fullName>
    </submittedName>
</protein>
<feature type="domain" description="Amidohydrolase-related" evidence="1">
    <location>
        <begin position="51"/>
        <end position="358"/>
    </location>
</feature>
<accession>A0A2J6PZD5</accession>
<dbReference type="Proteomes" id="UP000235672">
    <property type="component" value="Unassembled WGS sequence"/>
</dbReference>
<proteinExistence type="predicted"/>
<dbReference type="Gene3D" id="3.30.110.90">
    <property type="entry name" value="Amidohydrolase"/>
    <property type="match status" value="1"/>
</dbReference>
<dbReference type="Gene3D" id="1.20.58.520">
    <property type="entry name" value="Amidohydrolase"/>
    <property type="match status" value="1"/>
</dbReference>
<dbReference type="InterPro" id="IPR051781">
    <property type="entry name" value="Metallo-dep_Hydrolase"/>
</dbReference>
<dbReference type="Gene3D" id="3.40.50.10910">
    <property type="entry name" value="Amidohydrolase"/>
    <property type="match status" value="1"/>
</dbReference>
<dbReference type="EMBL" id="KZ613489">
    <property type="protein sequence ID" value="PMD19407.1"/>
    <property type="molecule type" value="Genomic_DNA"/>
</dbReference>
<gene>
    <name evidence="2" type="ORF">NA56DRAFT_647136</name>
</gene>